<dbReference type="PANTHER" id="PTHR30290">
    <property type="entry name" value="PERIPLASMIC BINDING COMPONENT OF ABC TRANSPORTER"/>
    <property type="match status" value="1"/>
</dbReference>
<organism evidence="6">
    <name type="scientific">Dictyoglomus thermophilum</name>
    <dbReference type="NCBI Taxonomy" id="14"/>
    <lineage>
        <taxon>Bacteria</taxon>
        <taxon>Pseudomonadati</taxon>
        <taxon>Dictyoglomota</taxon>
        <taxon>Dictyoglomia</taxon>
        <taxon>Dictyoglomales</taxon>
        <taxon>Dictyoglomaceae</taxon>
        <taxon>Dictyoglomus</taxon>
    </lineage>
</organism>
<evidence type="ECO:0000256" key="2">
    <source>
        <dbReference type="ARBA" id="ARBA00022448"/>
    </source>
</evidence>
<dbReference type="GO" id="GO:1904680">
    <property type="term" value="F:peptide transmembrane transporter activity"/>
    <property type="evidence" value="ECO:0007669"/>
    <property type="project" value="TreeGrafter"/>
</dbReference>
<sequence length="595" mass="67439">MKKLNLILILVLLLSLTLTLSSAAIKEPEIRFATTWPYPFHGNAFGPGAIGGAWWFAYEPFAYYIPATGEYIPRLATSWKLEGNKLVVNLRKTRWSDGTPFTAKDIECNIAFLHAMWEWPYEIAGVEVRSENTVALVLSSTHPFLIHSLLTDGAISTLAPYHIYGKFLSEAKEVASLGRKIWELREQKKTVPEDLKKDYDKKAAAFREKVNNFSPIKEIGRMPVVGTYEPTNVTQTEMVLTKNKYHWAAGKIRIPRVVFRRWSSNEFVWASLVAGEIDAAHPSIPKDVVDQFNLLNPNLKLKAVSDLSEFALIFNFEKLLFKDLTLRKAIAYALNRTKIRDVAAWQAKDVSDYAHGVLKSMEKTWLSADFLKTLTNYSYNPAKAEAILKEAGYTKGSDGLWRTPDGKVVAFTVSVYGPHSDWVLAAREITEQLKNFGFKVDLKIIPEGMRDTVMRGGDYEAAVEFGTAWWGYPHPAMGYTRIYQGEVADFTRFPAKSKFKTPWGDLVPYELTDKLQEVTTKPAEAKDYVMKLAYITNEYLPMIPFLEKVLPIFYLDGKRVTGWPEPDDSTWSLAPGGIERVYVLLLSEGKLRPKL</sequence>
<dbReference type="SUPFAM" id="SSF53850">
    <property type="entry name" value="Periplasmic binding protein-like II"/>
    <property type="match status" value="1"/>
</dbReference>
<dbReference type="InterPro" id="IPR000914">
    <property type="entry name" value="SBP_5_dom"/>
</dbReference>
<evidence type="ECO:0000313" key="6">
    <source>
        <dbReference type="EMBL" id="HGK22851.1"/>
    </source>
</evidence>
<evidence type="ECO:0000256" key="3">
    <source>
        <dbReference type="ARBA" id="ARBA00022729"/>
    </source>
</evidence>
<dbReference type="Pfam" id="PF00496">
    <property type="entry name" value="SBP_bac_5"/>
    <property type="match status" value="1"/>
</dbReference>
<dbReference type="InterPro" id="IPR039424">
    <property type="entry name" value="SBP_5"/>
</dbReference>
<dbReference type="AlphaFoldDB" id="A0A7V4DXS4"/>
<feature type="signal peptide" evidence="4">
    <location>
        <begin position="1"/>
        <end position="23"/>
    </location>
</feature>
<keyword evidence="2" id="KW-0813">Transport</keyword>
<dbReference type="CDD" id="cd08509">
    <property type="entry name" value="PBP2_TmCBP_oligosaccharides_like"/>
    <property type="match status" value="1"/>
</dbReference>
<evidence type="ECO:0000256" key="4">
    <source>
        <dbReference type="SAM" id="SignalP"/>
    </source>
</evidence>
<feature type="chain" id="PRO_5030590363" evidence="4">
    <location>
        <begin position="24"/>
        <end position="595"/>
    </location>
</feature>
<feature type="domain" description="Solute-binding protein family 5" evidence="5">
    <location>
        <begin position="70"/>
        <end position="479"/>
    </location>
</feature>
<keyword evidence="3 4" id="KW-0732">Signal</keyword>
<comment type="caution">
    <text evidence="6">The sequence shown here is derived from an EMBL/GenBank/DDBJ whole genome shotgun (WGS) entry which is preliminary data.</text>
</comment>
<dbReference type="RefSeq" id="WP_149122171.1">
    <property type="nucleotide sequence ID" value="NZ_VTFL01000001.1"/>
</dbReference>
<dbReference type="EMBL" id="DTDV01000001">
    <property type="protein sequence ID" value="HGK22851.1"/>
    <property type="molecule type" value="Genomic_DNA"/>
</dbReference>
<gene>
    <name evidence="6" type="ORF">ENU78_00120</name>
</gene>
<name>A0A7V4DXS4_DICTH</name>
<evidence type="ECO:0000259" key="5">
    <source>
        <dbReference type="Pfam" id="PF00496"/>
    </source>
</evidence>
<evidence type="ECO:0000256" key="1">
    <source>
        <dbReference type="ARBA" id="ARBA00005695"/>
    </source>
</evidence>
<dbReference type="Gene3D" id="3.40.190.10">
    <property type="entry name" value="Periplasmic binding protein-like II"/>
    <property type="match status" value="1"/>
</dbReference>
<dbReference type="PANTHER" id="PTHR30290:SF9">
    <property type="entry name" value="OLIGOPEPTIDE-BINDING PROTEIN APPA"/>
    <property type="match status" value="1"/>
</dbReference>
<reference evidence="6" key="1">
    <citation type="journal article" date="2020" name="mSystems">
        <title>Genome- and Community-Level Interaction Insights into Carbon Utilization and Element Cycling Functions of Hydrothermarchaeota in Hydrothermal Sediment.</title>
        <authorList>
            <person name="Zhou Z."/>
            <person name="Liu Y."/>
            <person name="Xu W."/>
            <person name="Pan J."/>
            <person name="Luo Z.H."/>
            <person name="Li M."/>
        </authorList>
    </citation>
    <scope>NUCLEOTIDE SEQUENCE [LARGE SCALE GENOMIC DNA]</scope>
    <source>
        <strain evidence="6">SpSt-70</strain>
    </source>
</reference>
<protein>
    <submittedName>
        <fullName evidence="6">ABC transporter substrate-binding protein</fullName>
    </submittedName>
</protein>
<proteinExistence type="inferred from homology"/>
<dbReference type="Gene3D" id="3.10.105.10">
    <property type="entry name" value="Dipeptide-binding Protein, Domain 3"/>
    <property type="match status" value="1"/>
</dbReference>
<accession>A0A7V4DXS4</accession>
<dbReference type="GO" id="GO:0015833">
    <property type="term" value="P:peptide transport"/>
    <property type="evidence" value="ECO:0007669"/>
    <property type="project" value="TreeGrafter"/>
</dbReference>
<comment type="similarity">
    <text evidence="1">Belongs to the bacterial solute-binding protein 5 family.</text>
</comment>